<evidence type="ECO:0000259" key="1">
    <source>
        <dbReference type="PROSITE" id="PS51186"/>
    </source>
</evidence>
<gene>
    <name evidence="2" type="ORF">BCR44DRAFT_1441770</name>
</gene>
<name>A0A1Y2HAT0_9FUNG</name>
<evidence type="ECO:0000313" key="2">
    <source>
        <dbReference type="EMBL" id="ORZ31706.1"/>
    </source>
</evidence>
<accession>A0A1Y2HAT0</accession>
<protein>
    <recommendedName>
        <fullName evidence="1">N-acetyltransferase domain-containing protein</fullName>
    </recommendedName>
</protein>
<dbReference type="EMBL" id="MCFL01000056">
    <property type="protein sequence ID" value="ORZ31706.1"/>
    <property type="molecule type" value="Genomic_DNA"/>
</dbReference>
<dbReference type="SUPFAM" id="SSF55729">
    <property type="entry name" value="Acyl-CoA N-acyltransferases (Nat)"/>
    <property type="match status" value="1"/>
</dbReference>
<dbReference type="Gene3D" id="3.40.630.30">
    <property type="match status" value="1"/>
</dbReference>
<proteinExistence type="predicted"/>
<keyword evidence="3" id="KW-1185">Reference proteome</keyword>
<dbReference type="PROSITE" id="PS51186">
    <property type="entry name" value="GNAT"/>
    <property type="match status" value="1"/>
</dbReference>
<feature type="domain" description="N-acetyltransferase" evidence="1">
    <location>
        <begin position="1"/>
        <end position="72"/>
    </location>
</feature>
<dbReference type="AlphaFoldDB" id="A0A1Y2HAT0"/>
<reference evidence="2 3" key="1">
    <citation type="submission" date="2016-07" db="EMBL/GenBank/DDBJ databases">
        <title>Pervasive Adenine N6-methylation of Active Genes in Fungi.</title>
        <authorList>
            <consortium name="DOE Joint Genome Institute"/>
            <person name="Mondo S.J."/>
            <person name="Dannebaum R.O."/>
            <person name="Kuo R.C."/>
            <person name="Labutti K."/>
            <person name="Haridas S."/>
            <person name="Kuo A."/>
            <person name="Salamov A."/>
            <person name="Ahrendt S.R."/>
            <person name="Lipzen A."/>
            <person name="Sullivan W."/>
            <person name="Andreopoulos W.B."/>
            <person name="Clum A."/>
            <person name="Lindquist E."/>
            <person name="Daum C."/>
            <person name="Ramamoorthy G.K."/>
            <person name="Gryganskyi A."/>
            <person name="Culley D."/>
            <person name="Magnuson J.K."/>
            <person name="James T.Y."/>
            <person name="O'Malley M.A."/>
            <person name="Stajich J.E."/>
            <person name="Spatafora J.W."/>
            <person name="Visel A."/>
            <person name="Grigoriev I.V."/>
        </authorList>
    </citation>
    <scope>NUCLEOTIDE SEQUENCE [LARGE SCALE GENOMIC DNA]</scope>
    <source>
        <strain evidence="2 3">PL171</strain>
    </source>
</reference>
<dbReference type="Pfam" id="PF00583">
    <property type="entry name" value="Acetyltransf_1"/>
    <property type="match status" value="1"/>
</dbReference>
<dbReference type="GO" id="GO:0016747">
    <property type="term" value="F:acyltransferase activity, transferring groups other than amino-acyl groups"/>
    <property type="evidence" value="ECO:0007669"/>
    <property type="project" value="InterPro"/>
</dbReference>
<organism evidence="2 3">
    <name type="scientific">Catenaria anguillulae PL171</name>
    <dbReference type="NCBI Taxonomy" id="765915"/>
    <lineage>
        <taxon>Eukaryota</taxon>
        <taxon>Fungi</taxon>
        <taxon>Fungi incertae sedis</taxon>
        <taxon>Blastocladiomycota</taxon>
        <taxon>Blastocladiomycetes</taxon>
        <taxon>Blastocladiales</taxon>
        <taxon>Catenariaceae</taxon>
        <taxon>Catenaria</taxon>
    </lineage>
</organism>
<evidence type="ECO:0000313" key="3">
    <source>
        <dbReference type="Proteomes" id="UP000193411"/>
    </source>
</evidence>
<sequence length="73" mass="8108">MLLAEADAMSVKHGCSRVSLHVAGNNTRAKQLYERVGYVEDKRKSIRGSVQRAVSRFCVGEDGFFYLTKALDA</sequence>
<dbReference type="Proteomes" id="UP000193411">
    <property type="component" value="Unassembled WGS sequence"/>
</dbReference>
<dbReference type="InterPro" id="IPR016181">
    <property type="entry name" value="Acyl_CoA_acyltransferase"/>
</dbReference>
<dbReference type="InterPro" id="IPR000182">
    <property type="entry name" value="GNAT_dom"/>
</dbReference>
<comment type="caution">
    <text evidence="2">The sequence shown here is derived from an EMBL/GenBank/DDBJ whole genome shotgun (WGS) entry which is preliminary data.</text>
</comment>